<feature type="compositionally biased region" description="Low complexity" evidence="14">
    <location>
        <begin position="510"/>
        <end position="521"/>
    </location>
</feature>
<comment type="catalytic activity">
    <reaction evidence="11">
        <text>5,6-dihydrouridine(16) in tRNA + NADP(+) = uridine(16) in tRNA + NADPH + H(+)</text>
        <dbReference type="Rhea" id="RHEA:53376"/>
        <dbReference type="Rhea" id="RHEA-COMP:13543"/>
        <dbReference type="Rhea" id="RHEA-COMP:13544"/>
        <dbReference type="ChEBI" id="CHEBI:15378"/>
        <dbReference type="ChEBI" id="CHEBI:57783"/>
        <dbReference type="ChEBI" id="CHEBI:58349"/>
        <dbReference type="ChEBI" id="CHEBI:65315"/>
        <dbReference type="ChEBI" id="CHEBI:74443"/>
        <dbReference type="EC" id="1.3.1.88"/>
    </reaction>
    <physiologicalReaction direction="right-to-left" evidence="11">
        <dbReference type="Rhea" id="RHEA:53378"/>
    </physiologicalReaction>
</comment>
<dbReference type="PANTHER" id="PTHR11082:SF5">
    <property type="entry name" value="TRNA-DIHYDROURIDINE(16_17) SYNTHASE [NAD(P)(+)]-LIKE"/>
    <property type="match status" value="1"/>
</dbReference>
<evidence type="ECO:0000256" key="7">
    <source>
        <dbReference type="ARBA" id="ARBA00023027"/>
    </source>
</evidence>
<comment type="catalytic activity">
    <reaction evidence="12">
        <text>5,6-dihydrouridine(16) in tRNA + NAD(+) = uridine(16) in tRNA + NADH + H(+)</text>
        <dbReference type="Rhea" id="RHEA:53380"/>
        <dbReference type="Rhea" id="RHEA-COMP:13543"/>
        <dbReference type="Rhea" id="RHEA-COMP:13544"/>
        <dbReference type="ChEBI" id="CHEBI:15378"/>
        <dbReference type="ChEBI" id="CHEBI:57540"/>
        <dbReference type="ChEBI" id="CHEBI:57945"/>
        <dbReference type="ChEBI" id="CHEBI:65315"/>
        <dbReference type="ChEBI" id="CHEBI:74443"/>
        <dbReference type="EC" id="1.3.1.88"/>
    </reaction>
    <physiologicalReaction direction="right-to-left" evidence="12">
        <dbReference type="Rhea" id="RHEA:53382"/>
    </physiologicalReaction>
</comment>
<comment type="catalytic activity">
    <reaction evidence="10">
        <text>5,6-dihydrouridine(17) in tRNA + NAD(+) = uridine(17) in tRNA + NADH + H(+)</text>
        <dbReference type="Rhea" id="RHEA:53372"/>
        <dbReference type="Rhea" id="RHEA-COMP:13541"/>
        <dbReference type="Rhea" id="RHEA-COMP:13542"/>
        <dbReference type="ChEBI" id="CHEBI:15378"/>
        <dbReference type="ChEBI" id="CHEBI:57540"/>
        <dbReference type="ChEBI" id="CHEBI:57945"/>
        <dbReference type="ChEBI" id="CHEBI:65315"/>
        <dbReference type="ChEBI" id="CHEBI:74443"/>
        <dbReference type="EC" id="1.3.1.88"/>
    </reaction>
    <physiologicalReaction direction="right-to-left" evidence="10">
        <dbReference type="Rhea" id="RHEA:53374"/>
    </physiologicalReaction>
</comment>
<dbReference type="CDD" id="cd02801">
    <property type="entry name" value="DUS_like_FMN"/>
    <property type="match status" value="1"/>
</dbReference>
<dbReference type="WBParaSite" id="maker-uti_cns_0001117-snap-gene-0.8-mRNA-1">
    <property type="protein sequence ID" value="maker-uti_cns_0001117-snap-gene-0.8-mRNA-1"/>
    <property type="gene ID" value="maker-uti_cns_0001117-snap-gene-0.8"/>
</dbReference>
<proteinExistence type="inferred from homology"/>
<evidence type="ECO:0000256" key="1">
    <source>
        <dbReference type="ARBA" id="ARBA00001917"/>
    </source>
</evidence>
<evidence type="ECO:0000256" key="14">
    <source>
        <dbReference type="SAM" id="MobiDB-lite"/>
    </source>
</evidence>
<evidence type="ECO:0000256" key="11">
    <source>
        <dbReference type="ARBA" id="ARBA00047652"/>
    </source>
</evidence>
<accession>A0A1I8G9F6</accession>
<feature type="compositionally biased region" description="Basic and acidic residues" evidence="14">
    <location>
        <begin position="417"/>
        <end position="441"/>
    </location>
</feature>
<dbReference type="Pfam" id="PF01207">
    <property type="entry name" value="Dus"/>
    <property type="match status" value="1"/>
</dbReference>
<reference evidence="17" key="1">
    <citation type="submission" date="2016-11" db="UniProtKB">
        <authorList>
            <consortium name="WormBaseParasite"/>
        </authorList>
    </citation>
    <scope>IDENTIFICATION</scope>
</reference>
<evidence type="ECO:0000313" key="17">
    <source>
        <dbReference type="WBParaSite" id="maker-uti_cns_0001117-snap-gene-0.8-mRNA-1"/>
    </source>
</evidence>
<evidence type="ECO:0000256" key="8">
    <source>
        <dbReference type="ARBA" id="ARBA00038313"/>
    </source>
</evidence>
<dbReference type="SUPFAM" id="SSF51395">
    <property type="entry name" value="FMN-linked oxidoreductases"/>
    <property type="match status" value="1"/>
</dbReference>
<name>A0A1I8G9F6_9PLAT</name>
<organism evidence="16 17">
    <name type="scientific">Macrostomum lignano</name>
    <dbReference type="NCBI Taxonomy" id="282301"/>
    <lineage>
        <taxon>Eukaryota</taxon>
        <taxon>Metazoa</taxon>
        <taxon>Spiralia</taxon>
        <taxon>Lophotrochozoa</taxon>
        <taxon>Platyhelminthes</taxon>
        <taxon>Rhabditophora</taxon>
        <taxon>Macrostomorpha</taxon>
        <taxon>Macrostomida</taxon>
        <taxon>Macrostomidae</taxon>
        <taxon>Macrostomum</taxon>
    </lineage>
</organism>
<feature type="domain" description="DUS-like FMN-binding" evidence="15">
    <location>
        <begin position="35"/>
        <end position="273"/>
    </location>
</feature>
<keyword evidence="2" id="KW-0285">Flavoprotein</keyword>
<evidence type="ECO:0000313" key="16">
    <source>
        <dbReference type="Proteomes" id="UP000095280"/>
    </source>
</evidence>
<feature type="compositionally biased region" description="Polar residues" evidence="14">
    <location>
        <begin position="524"/>
        <end position="534"/>
    </location>
</feature>
<comment type="cofactor">
    <cofactor evidence="1">
        <name>FMN</name>
        <dbReference type="ChEBI" id="CHEBI:58210"/>
    </cofactor>
</comment>
<dbReference type="Gene3D" id="3.20.20.70">
    <property type="entry name" value="Aldolase class I"/>
    <property type="match status" value="1"/>
</dbReference>
<protein>
    <recommendedName>
        <fullName evidence="9">tRNA-dihydrouridine(16/17) synthase [NAD(P)(+)]</fullName>
        <ecNumber evidence="9">1.3.1.88</ecNumber>
    </recommendedName>
</protein>
<sequence length="534" mass="58722">FQSSDSENTPSDASALPSSAAWQFYNDTLGAPRFILAPMVDQSELAWRLLARRHGAQLCYTPMFHASVFVRDKNYRQLSLQTCPEDRPLIVQFCANDADTLCQAAKLAQHACDAIDLNLGCPQSIARRGHYGAFLQDEWDLICGMISKCAAELSVPITTKIRVFESVEKSVNYAQRLVAAGASILTVHGRTREQKGCQTGLASWSHIQAIRQAVNVPVVANGNIEYLADALACLANTGCCGVMSAEGHLHNPGLFESAEHQPAWVIGREYLQLARDYPCPLSYARGHVFKLLHHLCTIFPKIRDEVAAASSLDDLQAAMDLAESLCEPHLANAKAAAEAMEPDVRAYIDRLPLRFWLCQPYRRHISPMAVAAASASVQGDVAPDAAAAAVIASSAEAAEAREQRDRRKARSLAESGKLAEQRRQRRLAKEQRKQRARELRKLANGGCGPNLPAPECSECRNPSSLKCSFALCKRCCRNKTAAEILDCVGHEFMRRTQKCRKQLAQEKKLQQQQQQVELEAAPGASQQTENLSST</sequence>
<dbReference type="GO" id="GO:0017150">
    <property type="term" value="F:tRNA dihydrouridine synthase activity"/>
    <property type="evidence" value="ECO:0007669"/>
    <property type="project" value="InterPro"/>
</dbReference>
<evidence type="ECO:0000256" key="12">
    <source>
        <dbReference type="ARBA" id="ARBA00048934"/>
    </source>
</evidence>
<evidence type="ECO:0000256" key="6">
    <source>
        <dbReference type="ARBA" id="ARBA00023002"/>
    </source>
</evidence>
<feature type="region of interest" description="Disordered" evidence="14">
    <location>
        <begin position="510"/>
        <end position="534"/>
    </location>
</feature>
<dbReference type="InterPro" id="IPR013785">
    <property type="entry name" value="Aldolase_TIM"/>
</dbReference>
<dbReference type="GO" id="GO:0050660">
    <property type="term" value="F:flavin adenine dinucleotide binding"/>
    <property type="evidence" value="ECO:0007669"/>
    <property type="project" value="InterPro"/>
</dbReference>
<evidence type="ECO:0000256" key="5">
    <source>
        <dbReference type="ARBA" id="ARBA00022857"/>
    </source>
</evidence>
<dbReference type="InterPro" id="IPR035587">
    <property type="entry name" value="DUS-like_FMN-bd"/>
</dbReference>
<evidence type="ECO:0000256" key="2">
    <source>
        <dbReference type="ARBA" id="ARBA00022630"/>
    </source>
</evidence>
<dbReference type="Proteomes" id="UP000095280">
    <property type="component" value="Unplaced"/>
</dbReference>
<keyword evidence="3" id="KW-0288">FMN</keyword>
<feature type="region of interest" description="Disordered" evidence="14">
    <location>
        <begin position="399"/>
        <end position="444"/>
    </location>
</feature>
<keyword evidence="4" id="KW-0819">tRNA processing</keyword>
<dbReference type="AlphaFoldDB" id="A0A1I8G9F6"/>
<keyword evidence="16" id="KW-1185">Reference proteome</keyword>
<keyword evidence="5" id="KW-0521">NADP</keyword>
<dbReference type="PANTHER" id="PTHR11082">
    <property type="entry name" value="TRNA-DIHYDROURIDINE SYNTHASE"/>
    <property type="match status" value="1"/>
</dbReference>
<comment type="catalytic activity">
    <reaction evidence="13">
        <text>5,6-dihydrouridine(17) in tRNA + NADP(+) = uridine(17) in tRNA + NADPH + H(+)</text>
        <dbReference type="Rhea" id="RHEA:53368"/>
        <dbReference type="Rhea" id="RHEA-COMP:13541"/>
        <dbReference type="Rhea" id="RHEA-COMP:13542"/>
        <dbReference type="ChEBI" id="CHEBI:15378"/>
        <dbReference type="ChEBI" id="CHEBI:57783"/>
        <dbReference type="ChEBI" id="CHEBI:58349"/>
        <dbReference type="ChEBI" id="CHEBI:65315"/>
        <dbReference type="ChEBI" id="CHEBI:74443"/>
        <dbReference type="EC" id="1.3.1.88"/>
    </reaction>
    <physiologicalReaction direction="right-to-left" evidence="13">
        <dbReference type="Rhea" id="RHEA:53370"/>
    </physiologicalReaction>
</comment>
<evidence type="ECO:0000256" key="13">
    <source>
        <dbReference type="ARBA" id="ARBA00049467"/>
    </source>
</evidence>
<evidence type="ECO:0000259" key="15">
    <source>
        <dbReference type="Pfam" id="PF01207"/>
    </source>
</evidence>
<evidence type="ECO:0000256" key="4">
    <source>
        <dbReference type="ARBA" id="ARBA00022694"/>
    </source>
</evidence>
<keyword evidence="6" id="KW-0560">Oxidoreductase</keyword>
<comment type="similarity">
    <text evidence="8">Belongs to the Dus family. Dus1 subfamily.</text>
</comment>
<dbReference type="PROSITE" id="PS01136">
    <property type="entry name" value="UPF0034"/>
    <property type="match status" value="1"/>
</dbReference>
<evidence type="ECO:0000256" key="10">
    <source>
        <dbReference type="ARBA" id="ARBA00047287"/>
    </source>
</evidence>
<dbReference type="EC" id="1.3.1.88" evidence="9"/>
<dbReference type="InterPro" id="IPR018517">
    <property type="entry name" value="tRNA_hU_synthase_CS"/>
</dbReference>
<keyword evidence="7" id="KW-0520">NAD</keyword>
<evidence type="ECO:0000256" key="3">
    <source>
        <dbReference type="ARBA" id="ARBA00022643"/>
    </source>
</evidence>
<evidence type="ECO:0000256" key="9">
    <source>
        <dbReference type="ARBA" id="ARBA00038890"/>
    </source>
</evidence>